<dbReference type="Proteomes" id="UP000030645">
    <property type="component" value="Unassembled WGS sequence"/>
</dbReference>
<evidence type="ECO:0000313" key="2">
    <source>
        <dbReference type="Proteomes" id="UP000030645"/>
    </source>
</evidence>
<organism evidence="1 2">
    <name type="scientific">Morus notabilis</name>
    <dbReference type="NCBI Taxonomy" id="981085"/>
    <lineage>
        <taxon>Eukaryota</taxon>
        <taxon>Viridiplantae</taxon>
        <taxon>Streptophyta</taxon>
        <taxon>Embryophyta</taxon>
        <taxon>Tracheophyta</taxon>
        <taxon>Spermatophyta</taxon>
        <taxon>Magnoliopsida</taxon>
        <taxon>eudicotyledons</taxon>
        <taxon>Gunneridae</taxon>
        <taxon>Pentapetalae</taxon>
        <taxon>rosids</taxon>
        <taxon>fabids</taxon>
        <taxon>Rosales</taxon>
        <taxon>Moraceae</taxon>
        <taxon>Moreae</taxon>
        <taxon>Morus</taxon>
    </lineage>
</organism>
<keyword evidence="2" id="KW-1185">Reference proteome</keyword>
<protein>
    <submittedName>
        <fullName evidence="1">Uncharacterized protein</fullName>
    </submittedName>
</protein>
<name>W9S8C1_9ROSA</name>
<dbReference type="EMBL" id="KE345900">
    <property type="protein sequence ID" value="EXC20000.1"/>
    <property type="molecule type" value="Genomic_DNA"/>
</dbReference>
<dbReference type="AlphaFoldDB" id="W9S8C1"/>
<gene>
    <name evidence="1" type="ORF">L484_015676</name>
</gene>
<reference evidence="2" key="1">
    <citation type="submission" date="2013-01" db="EMBL/GenBank/DDBJ databases">
        <title>Draft Genome Sequence of a Mulberry Tree, Morus notabilis C.K. Schneid.</title>
        <authorList>
            <person name="He N."/>
            <person name="Zhao S."/>
        </authorList>
    </citation>
    <scope>NUCLEOTIDE SEQUENCE</scope>
</reference>
<evidence type="ECO:0000313" key="1">
    <source>
        <dbReference type="EMBL" id="EXC20000.1"/>
    </source>
</evidence>
<proteinExistence type="predicted"/>
<accession>W9S8C1</accession>
<sequence length="102" mass="11258">MGDLYSYLKMGKREGMAEVRILCSIISHQGSCMGIGRYCVAAKDDLPIILSIIIAYKTGETRALNCNFRVQMLLLTSVFQMPSIQSLGITGAEICFCGEFHD</sequence>